<evidence type="ECO:0000259" key="2">
    <source>
        <dbReference type="Pfam" id="PF22685"/>
    </source>
</evidence>
<dbReference type="SUPFAM" id="SSF55347">
    <property type="entry name" value="Glyceraldehyde-3-phosphate dehydrogenase-like, C-terminal domain"/>
    <property type="match status" value="1"/>
</dbReference>
<evidence type="ECO:0000313" key="3">
    <source>
        <dbReference type="EMBL" id="MBD0383740.1"/>
    </source>
</evidence>
<dbReference type="Pfam" id="PF01408">
    <property type="entry name" value="GFO_IDH_MocA"/>
    <property type="match status" value="1"/>
</dbReference>
<dbReference type="EMBL" id="JACVVD010000012">
    <property type="protein sequence ID" value="MBD0383740.1"/>
    <property type="molecule type" value="Genomic_DNA"/>
</dbReference>
<dbReference type="InterPro" id="IPR055080">
    <property type="entry name" value="Gal80p-like_C"/>
</dbReference>
<dbReference type="SUPFAM" id="SSF51735">
    <property type="entry name" value="NAD(P)-binding Rossmann-fold domains"/>
    <property type="match status" value="1"/>
</dbReference>
<dbReference type="Pfam" id="PF22685">
    <property type="entry name" value="Gal80p_C-like"/>
    <property type="match status" value="1"/>
</dbReference>
<dbReference type="InterPro" id="IPR036291">
    <property type="entry name" value="NAD(P)-bd_dom_sf"/>
</dbReference>
<keyword evidence="4" id="KW-1185">Reference proteome</keyword>
<proteinExistence type="predicted"/>
<dbReference type="PANTHER" id="PTHR43708">
    <property type="entry name" value="CONSERVED EXPRESSED OXIDOREDUCTASE (EUROFUNG)"/>
    <property type="match status" value="1"/>
</dbReference>
<dbReference type="GO" id="GO:0000166">
    <property type="term" value="F:nucleotide binding"/>
    <property type="evidence" value="ECO:0007669"/>
    <property type="project" value="InterPro"/>
</dbReference>
<dbReference type="Gene3D" id="3.40.50.720">
    <property type="entry name" value="NAD(P)-binding Rossmann-like Domain"/>
    <property type="match status" value="1"/>
</dbReference>
<dbReference type="InterPro" id="IPR000683">
    <property type="entry name" value="Gfo/Idh/MocA-like_OxRdtase_N"/>
</dbReference>
<feature type="domain" description="Gal80p-like C-terminal" evidence="2">
    <location>
        <begin position="138"/>
        <end position="277"/>
    </location>
</feature>
<organism evidence="3 4">
    <name type="scientific">Paenibacillus sedimenti</name>
    <dbReference type="NCBI Taxonomy" id="2770274"/>
    <lineage>
        <taxon>Bacteria</taxon>
        <taxon>Bacillati</taxon>
        <taxon>Bacillota</taxon>
        <taxon>Bacilli</taxon>
        <taxon>Bacillales</taxon>
        <taxon>Paenibacillaceae</taxon>
        <taxon>Paenibacillus</taxon>
    </lineage>
</organism>
<dbReference type="InterPro" id="IPR051317">
    <property type="entry name" value="Gfo/Idh/MocA_oxidoreduct"/>
</dbReference>
<dbReference type="Gene3D" id="3.30.360.10">
    <property type="entry name" value="Dihydrodipicolinate Reductase, domain 2"/>
    <property type="match status" value="1"/>
</dbReference>
<dbReference type="Proteomes" id="UP000650466">
    <property type="component" value="Unassembled WGS sequence"/>
</dbReference>
<accession>A0A926QLL1</accession>
<dbReference type="AlphaFoldDB" id="A0A926QLL1"/>
<sequence>MMNKQKIGVGIIGASPSNPYSWAVNTHIPSIKALPDDYDLSAVSTSRQTTAKEAEKKFGAPGFDNHLDLINHPGVDLVVVTVKVPYHHEIISAALDAGKMVFSEWPLTNGLDEAEDLSKRAETSGIRTIVGLQARYSPVIRYARDLISEGYIGDVLGTTLVGSGMGWTGVTDRLNSYVYDKANGVTLLSVPIMHTFDALQYLLGDFSTLSAELVSNQTEALIADTNTIIPFTSPNHVSIMGTLTKGTAVSVFYRGGISRGENMHWEINGTKGDLVITAPSGHTQLAELKLQGGRIQENRVEDLIVPESYFAKHLPTGMPGNTARIYEQFAKDLREGTYNTPDFAHALRQHKLLSAIETASLTGMRQHLN</sequence>
<dbReference type="RefSeq" id="WP_188177513.1">
    <property type="nucleotide sequence ID" value="NZ_JACVVD010000012.1"/>
</dbReference>
<dbReference type="PANTHER" id="PTHR43708:SF1">
    <property type="entry name" value="GALACTOSE_LACTOSE METABOLISM REGULATORY PROTEIN GAL80"/>
    <property type="match status" value="1"/>
</dbReference>
<gene>
    <name evidence="3" type="ORF">ICC18_27045</name>
</gene>
<reference evidence="3" key="1">
    <citation type="submission" date="2020-09" db="EMBL/GenBank/DDBJ databases">
        <title>Draft Genome Sequence of Paenibacillus sp. WST5.</title>
        <authorList>
            <person name="Bao Z."/>
        </authorList>
    </citation>
    <scope>NUCLEOTIDE SEQUENCE</scope>
    <source>
        <strain evidence="3">WST5</strain>
    </source>
</reference>
<protein>
    <submittedName>
        <fullName evidence="3">Gfo/Idh/MocA family oxidoreductase</fullName>
    </submittedName>
</protein>
<comment type="caution">
    <text evidence="3">The sequence shown here is derived from an EMBL/GenBank/DDBJ whole genome shotgun (WGS) entry which is preliminary data.</text>
</comment>
<feature type="domain" description="Gfo/Idh/MocA-like oxidoreductase N-terminal" evidence="1">
    <location>
        <begin position="8"/>
        <end position="131"/>
    </location>
</feature>
<name>A0A926QLL1_9BACL</name>
<evidence type="ECO:0000259" key="1">
    <source>
        <dbReference type="Pfam" id="PF01408"/>
    </source>
</evidence>
<evidence type="ECO:0000313" key="4">
    <source>
        <dbReference type="Proteomes" id="UP000650466"/>
    </source>
</evidence>